<dbReference type="PANTHER" id="PTHR21343:SF9">
    <property type="entry name" value="LIPID II ISOGLUTAMINYL SYNTHASE (GLUTAMINE-HYDROLYZING) SUBUNIT GATD"/>
    <property type="match status" value="1"/>
</dbReference>
<keyword evidence="2" id="KW-0133">Cell shape</keyword>
<dbReference type="EMBL" id="JAVREO010000003">
    <property type="protein sequence ID" value="MDT0265985.1"/>
    <property type="molecule type" value="Genomic_DNA"/>
</dbReference>
<proteinExistence type="inferred from homology"/>
<dbReference type="RefSeq" id="WP_311665876.1">
    <property type="nucleotide sequence ID" value="NZ_JAVREO010000003.1"/>
</dbReference>
<dbReference type="Pfam" id="PF07685">
    <property type="entry name" value="GATase_3"/>
    <property type="match status" value="1"/>
</dbReference>
<evidence type="ECO:0000256" key="2">
    <source>
        <dbReference type="HAMAP-Rule" id="MF_02213"/>
    </source>
</evidence>
<feature type="active site" description="Nucleophile" evidence="2">
    <location>
        <position position="95"/>
    </location>
</feature>
<evidence type="ECO:0000256" key="1">
    <source>
        <dbReference type="ARBA" id="ARBA00022962"/>
    </source>
</evidence>
<dbReference type="EC" id="6.3.5.13" evidence="2"/>
<keyword evidence="2" id="KW-0573">Peptidoglycan synthesis</keyword>
<dbReference type="Gene3D" id="3.40.50.880">
    <property type="match status" value="1"/>
</dbReference>
<dbReference type="InterPro" id="IPR029062">
    <property type="entry name" value="Class_I_gatase-like"/>
</dbReference>
<dbReference type="EC" id="3.5.1.2" evidence="2"/>
<evidence type="ECO:0000313" key="4">
    <source>
        <dbReference type="EMBL" id="MDT0265985.1"/>
    </source>
</evidence>
<comment type="similarity">
    <text evidence="2">Belongs to the CobB/CobQ family. GatD subfamily.</text>
</comment>
<keyword evidence="5" id="KW-1185">Reference proteome</keyword>
<keyword evidence="1 2" id="KW-0315">Glutamine amidotransferase</keyword>
<reference evidence="5" key="1">
    <citation type="submission" date="2023-07" db="EMBL/GenBank/DDBJ databases">
        <title>30 novel species of actinomycetes from the DSMZ collection.</title>
        <authorList>
            <person name="Nouioui I."/>
        </authorList>
    </citation>
    <scope>NUCLEOTIDE SEQUENCE [LARGE SCALE GENOMIC DNA]</scope>
    <source>
        <strain evidence="5">DSM 44915</strain>
    </source>
</reference>
<keyword evidence="2" id="KW-0436">Ligase</keyword>
<dbReference type="HAMAP" id="MF_02213">
    <property type="entry name" value="Lipid_II_synth_GatD"/>
    <property type="match status" value="1"/>
</dbReference>
<comment type="catalytic activity">
    <reaction evidence="2">
        <text>beta-D-GlcNAc-(1-&gt;4)-Mur2Ac(oyl-L-Ala-gamma-D-Glu-L-Lys-D-Ala-D-Ala)-di-trans,octa-cis-undecaprenyl diphosphate + L-glutamine + ATP + H2O = beta-D-GlcNAc-(1-&gt;4)-Mur2Ac(oyl-L-Ala-D-isoglutaminyl-L-Lys-D-Ala-D-Ala)-di-trans,octa-cis-undecaprenyl diphosphate + L-glutamate + ADP + phosphate + H(+)</text>
        <dbReference type="Rhea" id="RHEA:57928"/>
        <dbReference type="ChEBI" id="CHEBI:15377"/>
        <dbReference type="ChEBI" id="CHEBI:15378"/>
        <dbReference type="ChEBI" id="CHEBI:29985"/>
        <dbReference type="ChEBI" id="CHEBI:30616"/>
        <dbReference type="ChEBI" id="CHEBI:43474"/>
        <dbReference type="ChEBI" id="CHEBI:58359"/>
        <dbReference type="ChEBI" id="CHEBI:60033"/>
        <dbReference type="ChEBI" id="CHEBI:62233"/>
        <dbReference type="ChEBI" id="CHEBI:456216"/>
        <dbReference type="EC" id="6.3.5.13"/>
    </reaction>
</comment>
<evidence type="ECO:0000313" key="5">
    <source>
        <dbReference type="Proteomes" id="UP001183410"/>
    </source>
</evidence>
<dbReference type="PANTHER" id="PTHR21343">
    <property type="entry name" value="DETHIOBIOTIN SYNTHETASE"/>
    <property type="match status" value="1"/>
</dbReference>
<evidence type="ECO:0000259" key="3">
    <source>
        <dbReference type="Pfam" id="PF07685"/>
    </source>
</evidence>
<comment type="catalytic activity">
    <reaction evidence="2">
        <text>L-glutamine + H2O = L-glutamate + NH4(+)</text>
        <dbReference type="Rhea" id="RHEA:15889"/>
        <dbReference type="ChEBI" id="CHEBI:15377"/>
        <dbReference type="ChEBI" id="CHEBI:28938"/>
        <dbReference type="ChEBI" id="CHEBI:29985"/>
        <dbReference type="ChEBI" id="CHEBI:58359"/>
        <dbReference type="EC" id="3.5.1.2"/>
    </reaction>
</comment>
<feature type="binding site" evidence="2">
    <location>
        <position position="130"/>
    </location>
    <ligand>
        <name>substrate</name>
    </ligand>
</feature>
<dbReference type="CDD" id="cd01750">
    <property type="entry name" value="GATase1_CobQ"/>
    <property type="match status" value="1"/>
</dbReference>
<accession>A0ABU2JLZ1</accession>
<dbReference type="PROSITE" id="PS51274">
    <property type="entry name" value="GATASE_COBBQ"/>
    <property type="match status" value="1"/>
</dbReference>
<keyword evidence="2" id="KW-0961">Cell wall biogenesis/degradation</keyword>
<name>A0ABU2JLZ1_9ACTN</name>
<gene>
    <name evidence="2" type="primary">gatD</name>
    <name evidence="4" type="ORF">RM844_06725</name>
</gene>
<dbReference type="Proteomes" id="UP001183410">
    <property type="component" value="Unassembled WGS sequence"/>
</dbReference>
<comment type="subunit">
    <text evidence="2">Forms a heterodimer with MurT.</text>
</comment>
<feature type="active site" evidence="2">
    <location>
        <position position="196"/>
    </location>
</feature>
<keyword evidence="2" id="KW-0378">Hydrolase</keyword>
<feature type="domain" description="CobB/CobQ-like glutamine amidotransferase" evidence="3">
    <location>
        <begin position="9"/>
        <end position="203"/>
    </location>
</feature>
<dbReference type="InterPro" id="IPR033949">
    <property type="entry name" value="CobQ_GATase1"/>
</dbReference>
<organism evidence="4 5">
    <name type="scientific">Streptomyces chisholmiae</name>
    <dbReference type="NCBI Taxonomy" id="3075540"/>
    <lineage>
        <taxon>Bacteria</taxon>
        <taxon>Bacillati</taxon>
        <taxon>Actinomycetota</taxon>
        <taxon>Actinomycetes</taxon>
        <taxon>Kitasatosporales</taxon>
        <taxon>Streptomycetaceae</taxon>
        <taxon>Streptomyces</taxon>
    </lineage>
</organism>
<comment type="function">
    <text evidence="2">The lipid II isoglutaminyl synthase complex catalyzes the formation of alpha-D-isoglutamine in the cell wall lipid II stem peptide. The GatD subunit catalyzes the hydrolysis of glutamine to glutamate and ammonia. The resulting ammonia molecule is channeled to the active site of MurT.</text>
</comment>
<comment type="pathway">
    <text evidence="2">Cell wall biogenesis; peptidoglycan biosynthesis.</text>
</comment>
<protein>
    <recommendedName>
        <fullName evidence="2">Lipid II isoglutaminyl synthase (glutamine-hydrolyzing) subunit GatD</fullName>
        <ecNumber evidence="2">6.3.5.13</ecNumber>
    </recommendedName>
    <alternativeName>
        <fullName evidence="2">Lipid II isoglutaminyl synthase glutaminase subunit</fullName>
        <ecNumber evidence="2">3.5.1.2</ecNumber>
    </alternativeName>
</protein>
<dbReference type="SUPFAM" id="SSF52317">
    <property type="entry name" value="Class I glutamine amidotransferase-like"/>
    <property type="match status" value="1"/>
</dbReference>
<comment type="caution">
    <text evidence="4">The sequence shown here is derived from an EMBL/GenBank/DDBJ whole genome shotgun (WGS) entry which is preliminary data.</text>
</comment>
<dbReference type="InterPro" id="IPR011698">
    <property type="entry name" value="GATase_3"/>
</dbReference>
<sequence length="243" mass="26281">MSNSSGLRLVWVYPDLLSTYGDQGNVLVVERRAQQRGLAVERLDVRSDQPMPTSGDIYLIGGGEDRPQRLAAERLLRDGGLTRAVQNGAIIFSVCAGYQIIGHEFINDLGQRQQGLGLLDVVSERGPGERCVGDVLADIDQHLGLPQLTGFENHQGITRIGPHARPFAHVRLGNGNGTGDGTEGAWNGTVFGTYMHGPVMARNPQIADLLIKLTLDANALPPVDDRWYEALRNERIAAATAPA</sequence>
<dbReference type="InterPro" id="IPR043702">
    <property type="entry name" value="Lipid_II_synth_GatD"/>
</dbReference>